<dbReference type="InterPro" id="IPR013115">
    <property type="entry name" value="HisG_C"/>
</dbReference>
<dbReference type="GO" id="GO:0000105">
    <property type="term" value="P:L-histidine biosynthetic process"/>
    <property type="evidence" value="ECO:0007669"/>
    <property type="project" value="UniProtKB-UniRule"/>
</dbReference>
<evidence type="ECO:0000256" key="3">
    <source>
        <dbReference type="ARBA" id="ARBA00004496"/>
    </source>
</evidence>
<comment type="activity regulation">
    <text evidence="18">Feedback inhibited by histidine.</text>
</comment>
<evidence type="ECO:0000256" key="4">
    <source>
        <dbReference type="ARBA" id="ARBA00004667"/>
    </source>
</evidence>
<evidence type="ECO:0000256" key="2">
    <source>
        <dbReference type="ARBA" id="ARBA00001946"/>
    </source>
</evidence>
<comment type="cofactor">
    <cofactor evidence="2 18">
        <name>Mg(2+)</name>
        <dbReference type="ChEBI" id="CHEBI:18420"/>
    </cofactor>
</comment>
<evidence type="ECO:0000256" key="12">
    <source>
        <dbReference type="ARBA" id="ARBA00022723"/>
    </source>
</evidence>
<evidence type="ECO:0000259" key="20">
    <source>
        <dbReference type="Pfam" id="PF08029"/>
    </source>
</evidence>
<dbReference type="STRING" id="593750.Metfor_0031"/>
<dbReference type="CDD" id="cd13593">
    <property type="entry name" value="PBP2_HisGL3"/>
    <property type="match status" value="1"/>
</dbReference>
<dbReference type="InterPro" id="IPR015867">
    <property type="entry name" value="N-reg_PII/ATP_PRibTrfase_C"/>
</dbReference>
<evidence type="ECO:0000256" key="15">
    <source>
        <dbReference type="ARBA" id="ARBA00022842"/>
    </source>
</evidence>
<evidence type="ECO:0000256" key="17">
    <source>
        <dbReference type="ARBA" id="ARBA00024861"/>
    </source>
</evidence>
<gene>
    <name evidence="18" type="primary">hisG</name>
    <name evidence="21" type="ordered locus">Metfor_0031</name>
</gene>
<keyword evidence="14 18" id="KW-0067">ATP-binding</keyword>
<evidence type="ECO:0000313" key="22">
    <source>
        <dbReference type="Proteomes" id="UP000010824"/>
    </source>
</evidence>
<dbReference type="NCBIfam" id="TIGR03455">
    <property type="entry name" value="HisG_C-term"/>
    <property type="match status" value="1"/>
</dbReference>
<comment type="function">
    <text evidence="17 18">Catalyzes the condensation of ATP and 5-phosphoribose 1-diphosphate to form N'-(5'-phosphoribosyl)-ATP (PR-ATP). Has a crucial role in the pathway because the rate of histidine biosynthesis seems to be controlled primarily by regulation of HisG enzymatic activity.</text>
</comment>
<proteinExistence type="inferred from homology"/>
<comment type="pathway">
    <text evidence="4 18">Amino-acid biosynthesis; L-histidine biosynthesis; L-histidine from 5-phospho-alpha-D-ribose 1-diphosphate: step 1/9.</text>
</comment>
<dbReference type="Pfam" id="PF08029">
    <property type="entry name" value="HisG_C"/>
    <property type="match status" value="1"/>
</dbReference>
<dbReference type="InterPro" id="IPR001348">
    <property type="entry name" value="ATP_PRibTrfase_HisG"/>
</dbReference>
<feature type="domain" description="ATP phosphoribosyltransferase catalytic" evidence="19">
    <location>
        <begin position="53"/>
        <end position="212"/>
    </location>
</feature>
<dbReference type="UniPathway" id="UPA00031">
    <property type="reaction ID" value="UER00006"/>
</dbReference>
<evidence type="ECO:0000256" key="5">
    <source>
        <dbReference type="ARBA" id="ARBA00007955"/>
    </source>
</evidence>
<dbReference type="EC" id="2.4.2.17" evidence="6 18"/>
<name>L0HCU0_METFS</name>
<keyword evidence="22" id="KW-1185">Reference proteome</keyword>
<dbReference type="NCBIfam" id="TIGR00070">
    <property type="entry name" value="hisG"/>
    <property type="match status" value="1"/>
</dbReference>
<evidence type="ECO:0000313" key="21">
    <source>
        <dbReference type="EMBL" id="AGB01118.1"/>
    </source>
</evidence>
<dbReference type="GO" id="GO:0000287">
    <property type="term" value="F:magnesium ion binding"/>
    <property type="evidence" value="ECO:0007669"/>
    <property type="project" value="UniProtKB-UniRule"/>
</dbReference>
<keyword evidence="15 18" id="KW-0460">Magnesium</keyword>
<dbReference type="PANTHER" id="PTHR21403">
    <property type="entry name" value="ATP PHOSPHORIBOSYLTRANSFERASE ATP-PRTASE"/>
    <property type="match status" value="1"/>
</dbReference>
<keyword evidence="13 18" id="KW-0547">Nucleotide-binding</keyword>
<dbReference type="Gene3D" id="3.30.70.120">
    <property type="match status" value="1"/>
</dbReference>
<reference evidence="21 22" key="2">
    <citation type="journal article" date="2014" name="Genome Announc.">
        <title>Complete Genome Sequence of Methanoregula formicica SMSPT, a Mesophilic Hydrogenotrophic Methanogen Isolated from a Methanogenic Upflow Anaerobic Sludge Blanket Reactor.</title>
        <authorList>
            <person name="Yamamoto K."/>
            <person name="Tamaki H."/>
            <person name="Cadillo-Quiroz H."/>
            <person name="Imachi H."/>
            <person name="Kyrpides N."/>
            <person name="Woyke T."/>
            <person name="Goodwin L."/>
            <person name="Zinder S.H."/>
            <person name="Kamagata Y."/>
            <person name="Liu W.T."/>
        </authorList>
    </citation>
    <scope>NUCLEOTIDE SEQUENCE [LARGE SCALE GENOMIC DNA]</scope>
    <source>
        <strain evidence="22">DSM 22288 / NBRC 105244 / SMSP</strain>
    </source>
</reference>
<sequence precursor="true">MVYGMITIALPKGSLEAQTLQLFKEADLEVRRTDRDYNPRIDDPRIGKVKILRPQEIPTYVDKGYFDLGISGLDWITETGSDVVEVADLSYSKTGEGNVKIVVAVHRDEPIENVTQIRPGSRVTTEYPGLTKKFFEDLKIPVQLFHSFGASEAKVPDLMDVVVDLTETGTTLRKNGLKIIGQIMESHTAIIANKASWADPEKRREIEEIRTLLFGVIDARHKVLLTMNVPTASMEKIVAALPAMKKPTVSRLHGIDYYSIQTVVPKNSVNGLIPKLKKCGAEDILEIPISKIVP</sequence>
<dbReference type="Pfam" id="PF01634">
    <property type="entry name" value="HisG"/>
    <property type="match status" value="1"/>
</dbReference>
<dbReference type="InterPro" id="IPR013820">
    <property type="entry name" value="ATP_PRibTrfase_cat"/>
</dbReference>
<reference evidence="22" key="1">
    <citation type="submission" date="2011-12" db="EMBL/GenBank/DDBJ databases">
        <title>Complete sequence of Methanoregula formicicum SMSP.</title>
        <authorList>
            <person name="Lucas S."/>
            <person name="Han J."/>
            <person name="Lapidus A."/>
            <person name="Cheng J.-F."/>
            <person name="Goodwin L."/>
            <person name="Pitluck S."/>
            <person name="Peters L."/>
            <person name="Ovchinnikova G."/>
            <person name="Teshima H."/>
            <person name="Detter J.C."/>
            <person name="Han C."/>
            <person name="Tapia R."/>
            <person name="Land M."/>
            <person name="Hauser L."/>
            <person name="Kyrpides N."/>
            <person name="Ivanova N."/>
            <person name="Pagani I."/>
            <person name="Imachi H."/>
            <person name="Tamaki H."/>
            <person name="Sekiguchi Y."/>
            <person name="Kamagata Y."/>
            <person name="Cadillo-Quiroz H."/>
            <person name="Zinder S."/>
            <person name="Liu W.-T."/>
            <person name="Woyke T."/>
        </authorList>
    </citation>
    <scope>NUCLEOTIDE SEQUENCE [LARGE SCALE GENOMIC DNA]</scope>
    <source>
        <strain evidence="22">DSM 22288 / NBRC 105244 / SMSP</strain>
    </source>
</reference>
<evidence type="ECO:0000256" key="11">
    <source>
        <dbReference type="ARBA" id="ARBA00022679"/>
    </source>
</evidence>
<keyword evidence="12 18" id="KW-0479">Metal-binding</keyword>
<dbReference type="PANTHER" id="PTHR21403:SF10">
    <property type="entry name" value="ATP PHOSPHORIBOSYLTRANSFERASE"/>
    <property type="match status" value="1"/>
</dbReference>
<dbReference type="InterPro" id="IPR011322">
    <property type="entry name" value="N-reg_PII-like_a/b"/>
</dbReference>
<evidence type="ECO:0000256" key="7">
    <source>
        <dbReference type="ARBA" id="ARBA00020998"/>
    </source>
</evidence>
<dbReference type="InParanoid" id="L0HCU0"/>
<dbReference type="eggNOG" id="arCOG02208">
    <property type="taxonomic scope" value="Archaea"/>
</dbReference>
<evidence type="ECO:0000256" key="10">
    <source>
        <dbReference type="ARBA" id="ARBA00022676"/>
    </source>
</evidence>
<dbReference type="FunFam" id="3.30.70.120:FF:000002">
    <property type="entry name" value="ATP phosphoribosyltransferase"/>
    <property type="match status" value="1"/>
</dbReference>
<comment type="catalytic activity">
    <reaction evidence="1 18">
        <text>1-(5-phospho-beta-D-ribosyl)-ATP + diphosphate = 5-phospho-alpha-D-ribose 1-diphosphate + ATP</text>
        <dbReference type="Rhea" id="RHEA:18473"/>
        <dbReference type="ChEBI" id="CHEBI:30616"/>
        <dbReference type="ChEBI" id="CHEBI:33019"/>
        <dbReference type="ChEBI" id="CHEBI:58017"/>
        <dbReference type="ChEBI" id="CHEBI:73183"/>
        <dbReference type="EC" id="2.4.2.17"/>
    </reaction>
</comment>
<dbReference type="AlphaFoldDB" id="L0HCU0"/>
<dbReference type="GO" id="GO:0003879">
    <property type="term" value="F:ATP phosphoribosyltransferase activity"/>
    <property type="evidence" value="ECO:0007669"/>
    <property type="project" value="UniProtKB-UniRule"/>
</dbReference>
<evidence type="ECO:0000256" key="14">
    <source>
        <dbReference type="ARBA" id="ARBA00022840"/>
    </source>
</evidence>
<evidence type="ECO:0000256" key="13">
    <source>
        <dbReference type="ARBA" id="ARBA00022741"/>
    </source>
</evidence>
<dbReference type="SUPFAM" id="SSF54913">
    <property type="entry name" value="GlnB-like"/>
    <property type="match status" value="1"/>
</dbReference>
<dbReference type="GO" id="GO:0005524">
    <property type="term" value="F:ATP binding"/>
    <property type="evidence" value="ECO:0007669"/>
    <property type="project" value="UniProtKB-KW"/>
</dbReference>
<evidence type="ECO:0000256" key="8">
    <source>
        <dbReference type="ARBA" id="ARBA00022490"/>
    </source>
</evidence>
<dbReference type="Proteomes" id="UP000010824">
    <property type="component" value="Chromosome"/>
</dbReference>
<evidence type="ECO:0000256" key="9">
    <source>
        <dbReference type="ARBA" id="ARBA00022605"/>
    </source>
</evidence>
<dbReference type="HAMAP" id="MF_00079">
    <property type="entry name" value="HisG_Long"/>
    <property type="match status" value="1"/>
</dbReference>
<evidence type="ECO:0000259" key="19">
    <source>
        <dbReference type="Pfam" id="PF01634"/>
    </source>
</evidence>
<dbReference type="InterPro" id="IPR020621">
    <property type="entry name" value="ATP-PRT_HisG_long"/>
</dbReference>
<dbReference type="KEGG" id="mfo:Metfor_0031"/>
<keyword evidence="11 18" id="KW-0808">Transferase</keyword>
<feature type="domain" description="Histidine biosynthesis HisG C-terminal" evidence="20">
    <location>
        <begin position="219"/>
        <end position="291"/>
    </location>
</feature>
<accession>L0HCU0</accession>
<dbReference type="Gene3D" id="3.40.190.10">
    <property type="entry name" value="Periplasmic binding protein-like II"/>
    <property type="match status" value="2"/>
</dbReference>
<dbReference type="EMBL" id="CP003167">
    <property type="protein sequence ID" value="AGB01118.1"/>
    <property type="molecule type" value="Genomic_DNA"/>
</dbReference>
<evidence type="ECO:0000256" key="6">
    <source>
        <dbReference type="ARBA" id="ARBA00011946"/>
    </source>
</evidence>
<comment type="similarity">
    <text evidence="5 18">Belongs to the ATP phosphoribosyltransferase family. Long subfamily.</text>
</comment>
<dbReference type="SUPFAM" id="SSF53850">
    <property type="entry name" value="Periplasmic binding protein-like II"/>
    <property type="match status" value="1"/>
</dbReference>
<evidence type="ECO:0000256" key="18">
    <source>
        <dbReference type="HAMAP-Rule" id="MF_00079"/>
    </source>
</evidence>
<keyword evidence="10 18" id="KW-0328">Glycosyltransferase</keyword>
<comment type="subcellular location">
    <subcellularLocation>
        <location evidence="3 18">Cytoplasm</location>
    </subcellularLocation>
</comment>
<keyword evidence="8 18" id="KW-0963">Cytoplasm</keyword>
<evidence type="ECO:0000256" key="16">
    <source>
        <dbReference type="ARBA" id="ARBA00023102"/>
    </source>
</evidence>
<dbReference type="HOGENOM" id="CLU_038115_1_1_2"/>
<dbReference type="GO" id="GO:0005737">
    <property type="term" value="C:cytoplasm"/>
    <property type="evidence" value="ECO:0007669"/>
    <property type="project" value="UniProtKB-SubCell"/>
</dbReference>
<evidence type="ECO:0000256" key="1">
    <source>
        <dbReference type="ARBA" id="ARBA00000915"/>
    </source>
</evidence>
<keyword evidence="9 18" id="KW-0028">Amino-acid biosynthesis</keyword>
<protein>
    <recommendedName>
        <fullName evidence="7 18">ATP phosphoribosyltransferase</fullName>
        <shortName evidence="18">ATP-PRT</shortName>
        <shortName evidence="18">ATP-PRTase</shortName>
        <ecNumber evidence="6 18">2.4.2.17</ecNumber>
    </recommendedName>
</protein>
<keyword evidence="16 18" id="KW-0368">Histidine biosynthesis</keyword>
<organism evidence="21 22">
    <name type="scientific">Methanoregula formicica (strain DSM 22288 / NBRC 105244 / SMSP)</name>
    <dbReference type="NCBI Taxonomy" id="593750"/>
    <lineage>
        <taxon>Archaea</taxon>
        <taxon>Methanobacteriati</taxon>
        <taxon>Methanobacteriota</taxon>
        <taxon>Stenosarchaea group</taxon>
        <taxon>Methanomicrobia</taxon>
        <taxon>Methanomicrobiales</taxon>
        <taxon>Methanoregulaceae</taxon>
        <taxon>Methanoregula</taxon>
    </lineage>
</organism>